<organism evidence="5">
    <name type="scientific">uncultured marine group II euryarchaeote KM3-130-D10</name>
    <dbReference type="NCBI Taxonomy" id="526663"/>
    <lineage>
        <taxon>Archaea</taxon>
        <taxon>Methanobacteriati</taxon>
        <taxon>Thermoplasmatota</taxon>
        <taxon>Candidatus Poseidoniia</taxon>
        <taxon>Candidatus Poseidoniales</taxon>
        <taxon>environmental samples</taxon>
    </lineage>
</organism>
<comment type="similarity">
    <text evidence="1">Belongs to the bacterial solute-binding protein 3 family.</text>
</comment>
<dbReference type="SMART" id="SM00062">
    <property type="entry name" value="PBPb"/>
    <property type="match status" value="1"/>
</dbReference>
<reference evidence="5" key="2">
    <citation type="submission" date="2008-08" db="EMBL/GenBank/DDBJ databases">
        <authorList>
            <person name="Martin-Cuadrado A.-B."/>
            <person name="Rodriguez-Valera F."/>
            <person name="Moreira D."/>
            <person name="Alba J.-C."/>
            <person name="Ivars-Martinez E."/>
            <person name="Henn M.R."/>
            <person name="Talla E."/>
            <person name="Lopez-Garcia P."/>
        </authorList>
    </citation>
    <scope>NUCLEOTIDE SEQUENCE</scope>
</reference>
<dbReference type="SUPFAM" id="SSF53850">
    <property type="entry name" value="Periplasmic binding protein-like II"/>
    <property type="match status" value="1"/>
</dbReference>
<keyword evidence="2" id="KW-0813">Transport</keyword>
<protein>
    <submittedName>
        <fullName evidence="5">Amino acid ABC transporter periplasmic amino acid-binding protein</fullName>
    </submittedName>
</protein>
<evidence type="ECO:0000259" key="4">
    <source>
        <dbReference type="SMART" id="SM00062"/>
    </source>
</evidence>
<reference evidence="5" key="1">
    <citation type="journal article" date="2008" name="ISME J.">
        <title>Hindsight in the relative abundance, metabolic potential and genome dynamics of uncultivated marine archaea from comparative metagenomic analyses of bathypelagic plankton of different oceanic regions.</title>
        <authorList>
            <person name="Martin-Cuadrado A.B."/>
            <person name="Rodriguez-Valera F."/>
            <person name="Moreira D."/>
            <person name="Alba J.C."/>
            <person name="Ivars-Martinez E."/>
            <person name="Henn M.R."/>
            <person name="Talla E."/>
            <person name="Lopez-Garcia P."/>
        </authorList>
    </citation>
    <scope>NUCLEOTIDE SEQUENCE</scope>
</reference>
<dbReference type="EMBL" id="EU686639">
    <property type="protein sequence ID" value="ACF09951.1"/>
    <property type="molecule type" value="Genomic_DNA"/>
</dbReference>
<proteinExistence type="inferred from homology"/>
<dbReference type="PANTHER" id="PTHR30085:SF7">
    <property type="entry name" value="AMINO-ACID ABC TRANSPORTER-BINDING PROTEIN YHDW-RELATED"/>
    <property type="match status" value="1"/>
</dbReference>
<evidence type="ECO:0000256" key="2">
    <source>
        <dbReference type="ARBA" id="ARBA00022448"/>
    </source>
</evidence>
<dbReference type="InterPro" id="IPR051455">
    <property type="entry name" value="Bact_solute-bind_prot3"/>
</dbReference>
<dbReference type="AlphaFoldDB" id="B3V6M7"/>
<dbReference type="PANTHER" id="PTHR30085">
    <property type="entry name" value="AMINO ACID ABC TRANSPORTER PERMEASE"/>
    <property type="match status" value="1"/>
</dbReference>
<dbReference type="InterPro" id="IPR001638">
    <property type="entry name" value="Solute-binding_3/MltF_N"/>
</dbReference>
<dbReference type="GO" id="GO:0006865">
    <property type="term" value="P:amino acid transport"/>
    <property type="evidence" value="ECO:0007669"/>
    <property type="project" value="TreeGrafter"/>
</dbReference>
<dbReference type="CDD" id="cd13692">
    <property type="entry name" value="PBP2_BztA"/>
    <property type="match status" value="1"/>
</dbReference>
<name>B3V6M7_9ARCH</name>
<keyword evidence="3" id="KW-0732">Signal</keyword>
<evidence type="ECO:0000256" key="1">
    <source>
        <dbReference type="ARBA" id="ARBA00010333"/>
    </source>
</evidence>
<dbReference type="Pfam" id="PF00497">
    <property type="entry name" value="SBP_bac_3"/>
    <property type="match status" value="1"/>
</dbReference>
<accession>B3V6M7</accession>
<feature type="domain" description="Solute-binding protein family 3/N-terminal" evidence="4">
    <location>
        <begin position="60"/>
        <end position="301"/>
    </location>
</feature>
<dbReference type="Gene3D" id="3.40.190.10">
    <property type="entry name" value="Periplasmic binding protein-like II"/>
    <property type="match status" value="2"/>
</dbReference>
<dbReference type="PROSITE" id="PS51257">
    <property type="entry name" value="PROKAR_LIPOPROTEIN"/>
    <property type="match status" value="1"/>
</dbReference>
<sequence>MRSLLATTMMLLMMTAALAGCAGSDITQEDVDAAREEGRAAGIAEATPVSTLDTIIDRGSMKCGVKESQYGMGYLDAGTGVRSGLDISYCRAVAAALGLNPDTDVEYIPASGSDRFDKLASGTIDVLIRTTTWTTSRDADLNADFAGMNFFDGQGILVREDVFPAAAAGNSAGGLDGANICVGIGTTTEGNMVDWFSSRNIAFTSVPVADAAEATAKFIDGSCDAFTGDMSAMVAKKWQLDGDDSMGGVDIWIASELMSKEPLGAATRDMDSDFKDVVAWVWYGMVTAEEMGVTAANAAASAAAACDGSDPGMCRLLTENLGLGTAANPLAGDWMQAVLATAGNYGEAYDDAFCDGTYDGVSGSAAMTGCLISRVGTLNALVSEGGIQYAPAMR</sequence>
<evidence type="ECO:0000313" key="5">
    <source>
        <dbReference type="EMBL" id="ACF09951.1"/>
    </source>
</evidence>
<evidence type="ECO:0000256" key="3">
    <source>
        <dbReference type="ARBA" id="ARBA00022729"/>
    </source>
</evidence>